<feature type="compositionally biased region" description="Polar residues" evidence="1">
    <location>
        <begin position="199"/>
        <end position="215"/>
    </location>
</feature>
<evidence type="ECO:0000256" key="2">
    <source>
        <dbReference type="SAM" id="Phobius"/>
    </source>
</evidence>
<gene>
    <name evidence="3" type="ORF">CH63R_14303</name>
</gene>
<keyword evidence="2" id="KW-0812">Transmembrane</keyword>
<evidence type="ECO:0000313" key="4">
    <source>
        <dbReference type="Proteomes" id="UP000092177"/>
    </source>
</evidence>
<dbReference type="EMBL" id="LTAN01000010">
    <property type="protein sequence ID" value="OBR03077.1"/>
    <property type="molecule type" value="Genomic_DNA"/>
</dbReference>
<proteinExistence type="predicted"/>
<keyword evidence="4" id="KW-1185">Reference proteome</keyword>
<comment type="caution">
    <text evidence="3">The sequence shown here is derived from an EMBL/GenBank/DDBJ whole genome shotgun (WGS) entry which is preliminary data.</text>
</comment>
<dbReference type="RefSeq" id="XP_018151595.1">
    <property type="nucleotide sequence ID" value="XM_018309277.1"/>
</dbReference>
<reference evidence="4" key="1">
    <citation type="journal article" date="2017" name="BMC Genomics">
        <title>Gapless genome assembly of Colletotrichum higginsianum reveals chromosome structure and association of transposable elements with secondary metabolite gene clusters.</title>
        <authorList>
            <person name="Dallery J.-F."/>
            <person name="Lapalu N."/>
            <person name="Zampounis A."/>
            <person name="Pigne S."/>
            <person name="Luyten I."/>
            <person name="Amselem J."/>
            <person name="Wittenberg A.H.J."/>
            <person name="Zhou S."/>
            <person name="de Queiroz M.V."/>
            <person name="Robin G.P."/>
            <person name="Auger A."/>
            <person name="Hainaut M."/>
            <person name="Henrissat B."/>
            <person name="Kim K.-T."/>
            <person name="Lee Y.-H."/>
            <person name="Lespinet O."/>
            <person name="Schwartz D.C."/>
            <person name="Thon M.R."/>
            <person name="O'Connell R.J."/>
        </authorList>
    </citation>
    <scope>NUCLEOTIDE SEQUENCE [LARGE SCALE GENOMIC DNA]</scope>
    <source>
        <strain evidence="4">IMI 349063</strain>
    </source>
</reference>
<name>A0A1B7XTI3_COLHI</name>
<protein>
    <submittedName>
        <fullName evidence="3">Uncharacterized protein</fullName>
    </submittedName>
</protein>
<feature type="transmembrane region" description="Helical" evidence="2">
    <location>
        <begin position="75"/>
        <end position="101"/>
    </location>
</feature>
<dbReference type="VEuPathDB" id="FungiDB:CH63R_14303"/>
<accession>A0A1B7XTI3</accession>
<dbReference type="GeneID" id="28873384"/>
<dbReference type="AlphaFoldDB" id="A0A1B7XTI3"/>
<organism evidence="3 4">
    <name type="scientific">Colletotrichum higginsianum (strain IMI 349063)</name>
    <name type="common">Crucifer anthracnose fungus</name>
    <dbReference type="NCBI Taxonomy" id="759273"/>
    <lineage>
        <taxon>Eukaryota</taxon>
        <taxon>Fungi</taxon>
        <taxon>Dikarya</taxon>
        <taxon>Ascomycota</taxon>
        <taxon>Pezizomycotina</taxon>
        <taxon>Sordariomycetes</taxon>
        <taxon>Hypocreomycetidae</taxon>
        <taxon>Glomerellales</taxon>
        <taxon>Glomerellaceae</taxon>
        <taxon>Colletotrichum</taxon>
        <taxon>Colletotrichum destructivum species complex</taxon>
    </lineage>
</organism>
<sequence length="222" mass="25496">MFSLTSGNGSREVMVIVGLGRCLDLESFATMPSPRNSRPWEKFMSLSQPQKDRDDIPDVSRRDSMFRKAKRCHVWPFNGLPVGFIVTQVSCTVISVLWLFLVNVSASKTMSESWCLLGIGGLGMFQNVWLAAAEMPPEMRNLPLERVDQIKCNKVMDAIMDFHVTYGQGKSLRDEFFPGTLKEDEEAWWNGQREKYESQRLNSRSRAPSRYNNPHTFRRGTY</sequence>
<feature type="region of interest" description="Disordered" evidence="1">
    <location>
        <begin position="199"/>
        <end position="222"/>
    </location>
</feature>
<feature type="transmembrane region" description="Helical" evidence="2">
    <location>
        <begin position="113"/>
        <end position="132"/>
    </location>
</feature>
<keyword evidence="2" id="KW-1133">Transmembrane helix</keyword>
<evidence type="ECO:0000313" key="3">
    <source>
        <dbReference type="EMBL" id="OBR03077.1"/>
    </source>
</evidence>
<dbReference type="KEGG" id="chig:CH63R_14303"/>
<keyword evidence="2" id="KW-0472">Membrane</keyword>
<dbReference type="Proteomes" id="UP000092177">
    <property type="component" value="Chromosome 10"/>
</dbReference>
<evidence type="ECO:0000256" key="1">
    <source>
        <dbReference type="SAM" id="MobiDB-lite"/>
    </source>
</evidence>